<dbReference type="AlphaFoldDB" id="A0A9P6KT28"/>
<comment type="caution">
    <text evidence="1">The sequence shown here is derived from an EMBL/GenBank/DDBJ whole genome shotgun (WGS) entry which is preliminary data.</text>
</comment>
<dbReference type="EMBL" id="WJXW01000003">
    <property type="protein sequence ID" value="KAF9737845.1"/>
    <property type="molecule type" value="Genomic_DNA"/>
</dbReference>
<protein>
    <submittedName>
        <fullName evidence="1">Uncharacterized protein</fullName>
    </submittedName>
</protein>
<organism evidence="1 2">
    <name type="scientific">Paraphaeosphaeria minitans</name>
    <dbReference type="NCBI Taxonomy" id="565426"/>
    <lineage>
        <taxon>Eukaryota</taxon>
        <taxon>Fungi</taxon>
        <taxon>Dikarya</taxon>
        <taxon>Ascomycota</taxon>
        <taxon>Pezizomycotina</taxon>
        <taxon>Dothideomycetes</taxon>
        <taxon>Pleosporomycetidae</taxon>
        <taxon>Pleosporales</taxon>
        <taxon>Massarineae</taxon>
        <taxon>Didymosphaeriaceae</taxon>
        <taxon>Paraphaeosphaeria</taxon>
    </lineage>
</organism>
<accession>A0A9P6KT28</accession>
<name>A0A9P6KT28_9PLEO</name>
<reference evidence="1" key="1">
    <citation type="journal article" date="2020" name="Mol. Plant Microbe Interact.">
        <title>Genome Sequence of the Biocontrol Agent Coniothyrium minitans strain Conio (IMI 134523).</title>
        <authorList>
            <person name="Patel D."/>
            <person name="Shittu T.A."/>
            <person name="Baroncelli R."/>
            <person name="Muthumeenakshi S."/>
            <person name="Osborne T.H."/>
            <person name="Janganan T.K."/>
            <person name="Sreenivasaprasad S."/>
        </authorList>
    </citation>
    <scope>NUCLEOTIDE SEQUENCE</scope>
    <source>
        <strain evidence="1">Conio</strain>
    </source>
</reference>
<gene>
    <name evidence="1" type="ORF">PMIN01_03128</name>
</gene>
<dbReference type="Proteomes" id="UP000756921">
    <property type="component" value="Unassembled WGS sequence"/>
</dbReference>
<proteinExistence type="predicted"/>
<evidence type="ECO:0000313" key="1">
    <source>
        <dbReference type="EMBL" id="KAF9737845.1"/>
    </source>
</evidence>
<keyword evidence="2" id="KW-1185">Reference proteome</keyword>
<sequence>MLRWLAYTPSIKSQIWPLLPQVY</sequence>
<evidence type="ECO:0000313" key="2">
    <source>
        <dbReference type="Proteomes" id="UP000756921"/>
    </source>
</evidence>